<dbReference type="RefSeq" id="WP_007279003.1">
    <property type="nucleotide sequence ID" value="NZ_ABCK01000011.1"/>
</dbReference>
<dbReference type="AlphaFoldDB" id="A6DMA4"/>
<dbReference type="eggNOG" id="COG4842">
    <property type="taxonomic scope" value="Bacteria"/>
</dbReference>
<evidence type="ECO:0000313" key="3">
    <source>
        <dbReference type="Proteomes" id="UP000004947"/>
    </source>
</evidence>
<comment type="caution">
    <text evidence="2">The sequence shown here is derived from an EMBL/GenBank/DDBJ whole genome shotgun (WGS) entry which is preliminary data.</text>
</comment>
<dbReference type="Pfam" id="PF06013">
    <property type="entry name" value="WXG100"/>
    <property type="match status" value="1"/>
</dbReference>
<dbReference type="OrthoDB" id="3035322at2"/>
<proteinExistence type="predicted"/>
<dbReference type="SUPFAM" id="SSF158414">
    <property type="entry name" value="HP0062-like"/>
    <property type="match status" value="1"/>
</dbReference>
<feature type="coiled-coil region" evidence="1">
    <location>
        <begin position="15"/>
        <end position="42"/>
    </location>
</feature>
<organism evidence="2 3">
    <name type="scientific">Lentisphaera araneosa HTCC2155</name>
    <dbReference type="NCBI Taxonomy" id="313628"/>
    <lineage>
        <taxon>Bacteria</taxon>
        <taxon>Pseudomonadati</taxon>
        <taxon>Lentisphaerota</taxon>
        <taxon>Lentisphaeria</taxon>
        <taxon>Lentisphaerales</taxon>
        <taxon>Lentisphaeraceae</taxon>
        <taxon>Lentisphaera</taxon>
    </lineage>
</organism>
<dbReference type="InterPro" id="IPR029013">
    <property type="entry name" value="HP0062-like_sf"/>
</dbReference>
<sequence length="90" mass="10607">MAKASIDPSQVRAFAAELKNFNQELQNRMLSLRGRYKALSETWQDQEHARFAEEFERAMKSLKKFVECSNDQAPLLIRKADKIDEYLKQR</sequence>
<accession>A6DMA4</accession>
<reference evidence="2 3" key="1">
    <citation type="journal article" date="2010" name="J. Bacteriol.">
        <title>Genome sequence of Lentisphaera araneosa HTCC2155T, the type species of the order Lentisphaerales in the phylum Lentisphaerae.</title>
        <authorList>
            <person name="Thrash J.C."/>
            <person name="Cho J.C."/>
            <person name="Vergin K.L."/>
            <person name="Morris R.M."/>
            <person name="Giovannoni S.J."/>
        </authorList>
    </citation>
    <scope>NUCLEOTIDE SEQUENCE [LARGE SCALE GENOMIC DNA]</scope>
    <source>
        <strain evidence="2 3">HTCC2155</strain>
    </source>
</reference>
<gene>
    <name evidence="2" type="ORF">LNTAR_15532</name>
</gene>
<dbReference type="InterPro" id="IPR010310">
    <property type="entry name" value="T7SS_ESAT-6-like"/>
</dbReference>
<keyword evidence="1" id="KW-0175">Coiled coil</keyword>
<keyword evidence="3" id="KW-1185">Reference proteome</keyword>
<dbReference type="Gene3D" id="1.10.287.850">
    <property type="entry name" value="HP0062-like domain"/>
    <property type="match status" value="1"/>
</dbReference>
<protein>
    <recommendedName>
        <fullName evidence="4">WXG100 family type VII secretion target</fullName>
    </recommendedName>
</protein>
<evidence type="ECO:0000256" key="1">
    <source>
        <dbReference type="SAM" id="Coils"/>
    </source>
</evidence>
<evidence type="ECO:0008006" key="4">
    <source>
        <dbReference type="Google" id="ProtNLM"/>
    </source>
</evidence>
<name>A6DMA4_9BACT</name>
<evidence type="ECO:0000313" key="2">
    <source>
        <dbReference type="EMBL" id="EDM27094.1"/>
    </source>
</evidence>
<dbReference type="STRING" id="313628.LNTAR_15532"/>
<dbReference type="EMBL" id="ABCK01000011">
    <property type="protein sequence ID" value="EDM27094.1"/>
    <property type="molecule type" value="Genomic_DNA"/>
</dbReference>
<dbReference type="Proteomes" id="UP000004947">
    <property type="component" value="Unassembled WGS sequence"/>
</dbReference>